<gene>
    <name evidence="2" type="ORF">SAMN04488027_109107</name>
</gene>
<proteinExistence type="predicted"/>
<dbReference type="EMBL" id="FNCW01000009">
    <property type="protein sequence ID" value="SDG87212.1"/>
    <property type="molecule type" value="Genomic_DNA"/>
</dbReference>
<name>A0A1G7XSL4_9FLAO</name>
<dbReference type="RefSeq" id="WP_093368320.1">
    <property type="nucleotide sequence ID" value="NZ_FNCW01000009.1"/>
</dbReference>
<keyword evidence="1" id="KW-0732">Signal</keyword>
<dbReference type="AlphaFoldDB" id="A0A1G7XSL4"/>
<keyword evidence="3" id="KW-1185">Reference proteome</keyword>
<dbReference type="PROSITE" id="PS51257">
    <property type="entry name" value="PROKAR_LIPOPROTEIN"/>
    <property type="match status" value="1"/>
</dbReference>
<reference evidence="2 3" key="1">
    <citation type="submission" date="2016-10" db="EMBL/GenBank/DDBJ databases">
        <authorList>
            <person name="de Groot N.N."/>
        </authorList>
    </citation>
    <scope>NUCLEOTIDE SEQUENCE [LARGE SCALE GENOMIC DNA]</scope>
    <source>
        <strain evidence="2 3">DSM 19803</strain>
    </source>
</reference>
<protein>
    <recommendedName>
        <fullName evidence="4">Lipoprotein</fullName>
    </recommendedName>
</protein>
<feature type="signal peptide" evidence="1">
    <location>
        <begin position="1"/>
        <end position="21"/>
    </location>
</feature>
<sequence>MKKFKLLFALIILFFSFSFVACTNDENNLNNGDNQNELLESTKIPYDMGGIKFGSIVLPRGTKSRISDNGSRLDFKLPENYIYIATDANGKAFIANRGSYTCESTCSGGCDVVKLGKVVGCSACPEGSTESCTGSRGKETIEENKSSFTHQIGDGQRGGLINLESGINFMTDSSKRENSNKNVPSFDVLMKLPKFESEFKRFYDKLWDGNSPNNKNSKAVLVDFYGQTISLLIPLENYKKIN</sequence>
<organism evidence="2 3">
    <name type="scientific">Psychroflexus sediminis</name>
    <dbReference type="NCBI Taxonomy" id="470826"/>
    <lineage>
        <taxon>Bacteria</taxon>
        <taxon>Pseudomonadati</taxon>
        <taxon>Bacteroidota</taxon>
        <taxon>Flavobacteriia</taxon>
        <taxon>Flavobacteriales</taxon>
        <taxon>Flavobacteriaceae</taxon>
        <taxon>Psychroflexus</taxon>
    </lineage>
</organism>
<dbReference type="Proteomes" id="UP000199296">
    <property type="component" value="Unassembled WGS sequence"/>
</dbReference>
<accession>A0A1G7XSL4</accession>
<evidence type="ECO:0000256" key="1">
    <source>
        <dbReference type="SAM" id="SignalP"/>
    </source>
</evidence>
<feature type="chain" id="PRO_5011672555" description="Lipoprotein" evidence="1">
    <location>
        <begin position="22"/>
        <end position="242"/>
    </location>
</feature>
<evidence type="ECO:0000313" key="3">
    <source>
        <dbReference type="Proteomes" id="UP000199296"/>
    </source>
</evidence>
<evidence type="ECO:0000313" key="2">
    <source>
        <dbReference type="EMBL" id="SDG87212.1"/>
    </source>
</evidence>
<evidence type="ECO:0008006" key="4">
    <source>
        <dbReference type="Google" id="ProtNLM"/>
    </source>
</evidence>